<feature type="transmembrane region" description="Helical" evidence="1">
    <location>
        <begin position="48"/>
        <end position="68"/>
    </location>
</feature>
<dbReference type="AlphaFoldDB" id="A0A291N070"/>
<dbReference type="EMBL" id="CP023741">
    <property type="protein sequence ID" value="ATI80804.1"/>
    <property type="molecule type" value="Genomic_DNA"/>
</dbReference>
<dbReference type="GeneID" id="57777738"/>
<reference evidence="2 3" key="1">
    <citation type="submission" date="2017-10" db="EMBL/GenBank/DDBJ databases">
        <title>Sphingobium yanoikuyae S72.</title>
        <authorList>
            <person name="Sanchez E."/>
            <person name="Bustos P."/>
            <person name="Mendoza P."/>
            <person name="Guo X."/>
            <person name="Mendoza A."/>
        </authorList>
    </citation>
    <scope>NUCLEOTIDE SEQUENCE [LARGE SCALE GENOMIC DNA]</scope>
    <source>
        <strain evidence="2 3">S72</strain>
    </source>
</reference>
<evidence type="ECO:0000313" key="3">
    <source>
        <dbReference type="Proteomes" id="UP000219422"/>
    </source>
</evidence>
<organism evidence="2 3">
    <name type="scientific">Sphingobium yanoikuyae</name>
    <name type="common">Sphingomonas yanoikuyae</name>
    <dbReference type="NCBI Taxonomy" id="13690"/>
    <lineage>
        <taxon>Bacteria</taxon>
        <taxon>Pseudomonadati</taxon>
        <taxon>Pseudomonadota</taxon>
        <taxon>Alphaproteobacteria</taxon>
        <taxon>Sphingomonadales</taxon>
        <taxon>Sphingomonadaceae</taxon>
        <taxon>Sphingobium</taxon>
    </lineage>
</organism>
<dbReference type="Proteomes" id="UP000219422">
    <property type="component" value="Chromosome"/>
</dbReference>
<dbReference type="PROSITE" id="PS51257">
    <property type="entry name" value="PROKAR_LIPOPROTEIN"/>
    <property type="match status" value="1"/>
</dbReference>
<keyword evidence="1" id="KW-1133">Transmembrane helix</keyword>
<evidence type="ECO:0000313" key="2">
    <source>
        <dbReference type="EMBL" id="ATI80804.1"/>
    </source>
</evidence>
<gene>
    <name evidence="2" type="ORF">A6768_12955</name>
</gene>
<feature type="transmembrane region" description="Helical" evidence="1">
    <location>
        <begin position="21"/>
        <end position="42"/>
    </location>
</feature>
<evidence type="ECO:0000256" key="1">
    <source>
        <dbReference type="SAM" id="Phobius"/>
    </source>
</evidence>
<dbReference type="RefSeq" id="WP_097383928.1">
    <property type="nucleotide sequence ID" value="NZ_CP023741.1"/>
</dbReference>
<keyword evidence="1" id="KW-0472">Membrane</keyword>
<dbReference type="KEGG" id="sya:A6768_12955"/>
<sequence>MIDVLRGKADQVEREDITVKLRLHCGTVLSFLFGCVPGVLAWRMVGDLSFAVAGLLLAAIAAISMVGMF</sequence>
<name>A0A291N070_SPHYA</name>
<accession>A0A291N070</accession>
<protein>
    <submittedName>
        <fullName evidence="2">Uncharacterized protein</fullName>
    </submittedName>
</protein>
<proteinExistence type="predicted"/>
<keyword evidence="1" id="KW-0812">Transmembrane</keyword>